<sequence>MNIIKAFIIRNYRFNKPINKSYILFGIVFAIGFAKFLNDKNQKKKNSEILKNNDQKNEQNNDQHNDQNNDQHNETVNENKIQKIIKPQVQLQDIKKSQLLDQIYDQTLRARDVPEEFKSFISDEKQLDFLLDEYGMNNEKIQEQLTNHLKGMRRARGDGNCFYTSFGFQYLRYIFIKSSDQQFEDFIKMVQQLPFSVIHSDQMYEQNEEMNQIFIDYCQYIRAIDLESREQEFIKLFSNPEGQFYGLCIIFLRNIIYKLCLEDEETKMVFEVIEMNLQQQILTWEFDCENNQSIINLLSRKLLIDIILYYVDEDARVLKVQEYKNENEQILLQVNLLFRPGHYNVAIPNH</sequence>
<dbReference type="PANTHER" id="PTHR12931">
    <property type="entry name" value="UBIQUITIN THIOLESTERASE PROTEIN OTUB"/>
    <property type="match status" value="1"/>
</dbReference>
<organism evidence="4 5">
    <name type="scientific">Paramecium pentaurelia</name>
    <dbReference type="NCBI Taxonomy" id="43138"/>
    <lineage>
        <taxon>Eukaryota</taxon>
        <taxon>Sar</taxon>
        <taxon>Alveolata</taxon>
        <taxon>Ciliophora</taxon>
        <taxon>Intramacronucleata</taxon>
        <taxon>Oligohymenophorea</taxon>
        <taxon>Peniculida</taxon>
        <taxon>Parameciidae</taxon>
        <taxon>Paramecium</taxon>
    </lineage>
</organism>
<name>A0A8S1TE33_9CILI</name>
<dbReference type="GO" id="GO:0071108">
    <property type="term" value="P:protein K48-linked deubiquitination"/>
    <property type="evidence" value="ECO:0007669"/>
    <property type="project" value="TreeGrafter"/>
</dbReference>
<dbReference type="Proteomes" id="UP000689195">
    <property type="component" value="Unassembled WGS sequence"/>
</dbReference>
<dbReference type="PROSITE" id="PS50802">
    <property type="entry name" value="OTU"/>
    <property type="match status" value="1"/>
</dbReference>
<comment type="caution">
    <text evidence="4">The sequence shown here is derived from an EMBL/GenBank/DDBJ whole genome shotgun (WGS) entry which is preliminary data.</text>
</comment>
<dbReference type="GO" id="GO:0043130">
    <property type="term" value="F:ubiquitin binding"/>
    <property type="evidence" value="ECO:0007669"/>
    <property type="project" value="TreeGrafter"/>
</dbReference>
<keyword evidence="5" id="KW-1185">Reference proteome</keyword>
<evidence type="ECO:0000313" key="4">
    <source>
        <dbReference type="EMBL" id="CAD8150138.1"/>
    </source>
</evidence>
<dbReference type="OrthoDB" id="18915at2759"/>
<keyword evidence="2" id="KW-0812">Transmembrane</keyword>
<accession>A0A8S1TE33</accession>
<dbReference type="GO" id="GO:0004843">
    <property type="term" value="F:cysteine-type deubiquitinase activity"/>
    <property type="evidence" value="ECO:0007669"/>
    <property type="project" value="TreeGrafter"/>
</dbReference>
<evidence type="ECO:0000259" key="3">
    <source>
        <dbReference type="PROSITE" id="PS50802"/>
    </source>
</evidence>
<keyword evidence="2" id="KW-0472">Membrane</keyword>
<dbReference type="InterPro" id="IPR003323">
    <property type="entry name" value="OTU_dom"/>
</dbReference>
<feature type="transmembrane region" description="Helical" evidence="2">
    <location>
        <begin position="21"/>
        <end position="37"/>
    </location>
</feature>
<dbReference type="InterPro" id="IPR019400">
    <property type="entry name" value="Peptidase_C65_otubain"/>
</dbReference>
<protein>
    <recommendedName>
        <fullName evidence="3">OTU domain-containing protein</fullName>
    </recommendedName>
</protein>
<feature type="region of interest" description="Disordered" evidence="1">
    <location>
        <begin position="51"/>
        <end position="72"/>
    </location>
</feature>
<evidence type="ECO:0000256" key="2">
    <source>
        <dbReference type="SAM" id="Phobius"/>
    </source>
</evidence>
<dbReference type="Pfam" id="PF10275">
    <property type="entry name" value="Peptidase_C65"/>
    <property type="match status" value="1"/>
</dbReference>
<keyword evidence="2" id="KW-1133">Transmembrane helix</keyword>
<dbReference type="EMBL" id="CAJJDO010000020">
    <property type="protein sequence ID" value="CAD8150138.1"/>
    <property type="molecule type" value="Genomic_DNA"/>
</dbReference>
<feature type="domain" description="OTU" evidence="3">
    <location>
        <begin position="150"/>
        <end position="349"/>
    </location>
</feature>
<dbReference type="GO" id="GO:0005634">
    <property type="term" value="C:nucleus"/>
    <property type="evidence" value="ECO:0007669"/>
    <property type="project" value="TreeGrafter"/>
</dbReference>
<dbReference type="FunFam" id="1.20.1300.20:FF:000006">
    <property type="entry name" value="Uncharacterized protein"/>
    <property type="match status" value="1"/>
</dbReference>
<dbReference type="AlphaFoldDB" id="A0A8S1TE33"/>
<evidence type="ECO:0000313" key="5">
    <source>
        <dbReference type="Proteomes" id="UP000689195"/>
    </source>
</evidence>
<dbReference type="CDD" id="cd22749">
    <property type="entry name" value="Otubain_C65"/>
    <property type="match status" value="1"/>
</dbReference>
<dbReference type="PANTHER" id="PTHR12931:SF15">
    <property type="entry name" value="UBIQUITIN THIOESTERASE OTUBAIN-LIKE"/>
    <property type="match status" value="1"/>
</dbReference>
<evidence type="ECO:0000256" key="1">
    <source>
        <dbReference type="SAM" id="MobiDB-lite"/>
    </source>
</evidence>
<gene>
    <name evidence="4" type="ORF">PPENT_87.1.T0200109</name>
</gene>
<proteinExistence type="predicted"/>
<reference evidence="4" key="1">
    <citation type="submission" date="2021-01" db="EMBL/GenBank/DDBJ databases">
        <authorList>
            <consortium name="Genoscope - CEA"/>
            <person name="William W."/>
        </authorList>
    </citation>
    <scope>NUCLEOTIDE SEQUENCE</scope>
</reference>